<dbReference type="Proteomes" id="UP000265325">
    <property type="component" value="Unassembled WGS sequence"/>
</dbReference>
<evidence type="ECO:0000313" key="3">
    <source>
        <dbReference type="Proteomes" id="UP000265325"/>
    </source>
</evidence>
<dbReference type="RefSeq" id="WP_046909262.1">
    <property type="nucleotide sequence ID" value="NZ_BAAAXG010000009.1"/>
</dbReference>
<organism evidence="2 3">
    <name type="scientific">Streptomyces showdoensis</name>
    <dbReference type="NCBI Taxonomy" id="68268"/>
    <lineage>
        <taxon>Bacteria</taxon>
        <taxon>Bacillati</taxon>
        <taxon>Actinomycetota</taxon>
        <taxon>Actinomycetes</taxon>
        <taxon>Kitasatosporales</taxon>
        <taxon>Streptomycetaceae</taxon>
        <taxon>Streptomyces</taxon>
    </lineage>
</organism>
<comment type="caution">
    <text evidence="2">The sequence shown here is derived from an EMBL/GenBank/DDBJ whole genome shotgun (WGS) entry which is preliminary data.</text>
</comment>
<reference evidence="2 3" key="1">
    <citation type="submission" date="2015-05" db="EMBL/GenBank/DDBJ databases">
        <title>Draft Genome assembly of Streptomyces showdoensis.</title>
        <authorList>
            <person name="Thapa K.K."/>
            <person name="Metsa-Ketela M."/>
        </authorList>
    </citation>
    <scope>NUCLEOTIDE SEQUENCE [LARGE SCALE GENOMIC DNA]</scope>
    <source>
        <strain evidence="2 3">ATCC 15227</strain>
    </source>
</reference>
<gene>
    <name evidence="2" type="ORF">VO63_20195</name>
</gene>
<evidence type="ECO:0000313" key="2">
    <source>
        <dbReference type="EMBL" id="KKZ72100.1"/>
    </source>
</evidence>
<dbReference type="EMBL" id="LAQS01000030">
    <property type="protein sequence ID" value="KKZ72100.1"/>
    <property type="molecule type" value="Genomic_DNA"/>
</dbReference>
<dbReference type="AlphaFoldDB" id="A0A2P2GKR5"/>
<accession>A0A2P2GKR5</accession>
<protein>
    <submittedName>
        <fullName evidence="2">Uncharacterized protein</fullName>
    </submittedName>
</protein>
<sequence length="111" mass="12192">MARRRGPRPNNRGNHNTSVSTPDRYRLLITWPHGAHSHSAINGLIAAMAMEMLRRHAPDIANSLADHLDSIFTVGDIGGPAYRTAQALGHDPDQWIADYDERAAARKADAT</sequence>
<keyword evidence="3" id="KW-1185">Reference proteome</keyword>
<feature type="region of interest" description="Disordered" evidence="1">
    <location>
        <begin position="1"/>
        <end position="21"/>
    </location>
</feature>
<proteinExistence type="predicted"/>
<evidence type="ECO:0000256" key="1">
    <source>
        <dbReference type="SAM" id="MobiDB-lite"/>
    </source>
</evidence>
<name>A0A2P2GKR5_STREW</name>